<dbReference type="Proteomes" id="UP000013782">
    <property type="component" value="Unassembled WGS sequence"/>
</dbReference>
<gene>
    <name evidence="2" type="ORF">UAU_01004</name>
</gene>
<keyword evidence="1" id="KW-1133">Transmembrane helix</keyword>
<feature type="transmembrane region" description="Helical" evidence="1">
    <location>
        <begin position="32"/>
        <end position="48"/>
    </location>
</feature>
<dbReference type="HOGENOM" id="CLU_2600644_0_0_9"/>
<keyword evidence="1" id="KW-0472">Membrane</keyword>
<name>R2T7Y6_9ENTE</name>
<evidence type="ECO:0000313" key="3">
    <source>
        <dbReference type="Proteomes" id="UP000013782"/>
    </source>
</evidence>
<keyword evidence="3" id="KW-1185">Reference proteome</keyword>
<reference evidence="2 3" key="1">
    <citation type="submission" date="2013-02" db="EMBL/GenBank/DDBJ databases">
        <title>The Genome Sequence of Enterococcus pallens BAA-351.</title>
        <authorList>
            <consortium name="The Broad Institute Genome Sequencing Platform"/>
            <consortium name="The Broad Institute Genome Sequencing Center for Infectious Disease"/>
            <person name="Earl A.M."/>
            <person name="Gilmore M.S."/>
            <person name="Lebreton F."/>
            <person name="Walker B."/>
            <person name="Young S.K."/>
            <person name="Zeng Q."/>
            <person name="Gargeya S."/>
            <person name="Fitzgerald M."/>
            <person name="Haas B."/>
            <person name="Abouelleil A."/>
            <person name="Alvarado L."/>
            <person name="Arachchi H.M."/>
            <person name="Berlin A.M."/>
            <person name="Chapman S.B."/>
            <person name="Dewar J."/>
            <person name="Goldberg J."/>
            <person name="Griggs A."/>
            <person name="Gujja S."/>
            <person name="Hansen M."/>
            <person name="Howarth C."/>
            <person name="Imamovic A."/>
            <person name="Larimer J."/>
            <person name="McCowan C."/>
            <person name="Murphy C."/>
            <person name="Neiman D."/>
            <person name="Pearson M."/>
            <person name="Priest M."/>
            <person name="Roberts A."/>
            <person name="Saif S."/>
            <person name="Shea T."/>
            <person name="Sisk P."/>
            <person name="Sykes S."/>
            <person name="Wortman J."/>
            <person name="Nusbaum C."/>
            <person name="Birren B."/>
        </authorList>
    </citation>
    <scope>NUCLEOTIDE SEQUENCE [LARGE SCALE GENOMIC DNA]</scope>
    <source>
        <strain evidence="2 3">ATCC BAA-351</strain>
    </source>
</reference>
<proteinExistence type="predicted"/>
<keyword evidence="1" id="KW-0812">Transmembrane</keyword>
<dbReference type="EMBL" id="AJAQ01000008">
    <property type="protein sequence ID" value="EOH96354.1"/>
    <property type="molecule type" value="Genomic_DNA"/>
</dbReference>
<dbReference type="STRING" id="160454.RV10_GL004078"/>
<dbReference type="PATRIC" id="fig|1158607.3.peg.1011"/>
<organism evidence="2 3">
    <name type="scientific">Enterococcus pallens ATCC BAA-351</name>
    <dbReference type="NCBI Taxonomy" id="1158607"/>
    <lineage>
        <taxon>Bacteria</taxon>
        <taxon>Bacillati</taxon>
        <taxon>Bacillota</taxon>
        <taxon>Bacilli</taxon>
        <taxon>Lactobacillales</taxon>
        <taxon>Enterococcaceae</taxon>
        <taxon>Enterococcus</taxon>
    </lineage>
</organism>
<accession>R2T7Y6</accession>
<evidence type="ECO:0000313" key="2">
    <source>
        <dbReference type="EMBL" id="EOH96354.1"/>
    </source>
</evidence>
<protein>
    <submittedName>
        <fullName evidence="2">Uncharacterized protein</fullName>
    </submittedName>
</protein>
<sequence length="79" mass="9340">MRYTTRCFLLIVSLIILIGGLSIQDFQVLVRIGVPIWLGWVIGELLLIEQRQGWQYRVRKYKDDGETNHAQKTMLNHKR</sequence>
<evidence type="ECO:0000256" key="1">
    <source>
        <dbReference type="SAM" id="Phobius"/>
    </source>
</evidence>
<comment type="caution">
    <text evidence="2">The sequence shown here is derived from an EMBL/GenBank/DDBJ whole genome shotgun (WGS) entry which is preliminary data.</text>
</comment>
<dbReference type="AlphaFoldDB" id="R2T7Y6"/>